<keyword evidence="1" id="KW-0732">Signal</keyword>
<evidence type="ECO:0000256" key="1">
    <source>
        <dbReference type="SAM" id="SignalP"/>
    </source>
</evidence>
<feature type="chain" id="PRO_5047513562" description="Secreted protein" evidence="1">
    <location>
        <begin position="25"/>
        <end position="73"/>
    </location>
</feature>
<protein>
    <recommendedName>
        <fullName evidence="4">Secreted protein</fullName>
    </recommendedName>
</protein>
<evidence type="ECO:0000313" key="2">
    <source>
        <dbReference type="EMBL" id="GAA2641935.1"/>
    </source>
</evidence>
<gene>
    <name evidence="2" type="ORF">GCM10010307_44060</name>
</gene>
<evidence type="ECO:0000313" key="3">
    <source>
        <dbReference type="Proteomes" id="UP001500151"/>
    </source>
</evidence>
<feature type="signal peptide" evidence="1">
    <location>
        <begin position="1"/>
        <end position="24"/>
    </location>
</feature>
<proteinExistence type="predicted"/>
<dbReference type="EMBL" id="BAAASJ010000043">
    <property type="protein sequence ID" value="GAA2641935.1"/>
    <property type="molecule type" value="Genomic_DNA"/>
</dbReference>
<sequence>MTVNAYRFTGSPPSFVVAASAARAAGAATAPVSATPAPVTADFFRNFRRFNGMSRNSSGDCSLVRMVNNARRF</sequence>
<keyword evidence="3" id="KW-1185">Reference proteome</keyword>
<name>A0ABN3R2A0_9ACTN</name>
<comment type="caution">
    <text evidence="2">The sequence shown here is derived from an EMBL/GenBank/DDBJ whole genome shotgun (WGS) entry which is preliminary data.</text>
</comment>
<accession>A0ABN3R2A0</accession>
<evidence type="ECO:0008006" key="4">
    <source>
        <dbReference type="Google" id="ProtNLM"/>
    </source>
</evidence>
<reference evidence="2 3" key="1">
    <citation type="journal article" date="2019" name="Int. J. Syst. Evol. Microbiol.">
        <title>The Global Catalogue of Microorganisms (GCM) 10K type strain sequencing project: providing services to taxonomists for standard genome sequencing and annotation.</title>
        <authorList>
            <consortium name="The Broad Institute Genomics Platform"/>
            <consortium name="The Broad Institute Genome Sequencing Center for Infectious Disease"/>
            <person name="Wu L."/>
            <person name="Ma J."/>
        </authorList>
    </citation>
    <scope>NUCLEOTIDE SEQUENCE [LARGE SCALE GENOMIC DNA]</scope>
    <source>
        <strain evidence="2 3">JCM 4524</strain>
    </source>
</reference>
<dbReference type="Proteomes" id="UP001500151">
    <property type="component" value="Unassembled WGS sequence"/>
</dbReference>
<organism evidence="2 3">
    <name type="scientific">Streptomyces vastus</name>
    <dbReference type="NCBI Taxonomy" id="285451"/>
    <lineage>
        <taxon>Bacteria</taxon>
        <taxon>Bacillati</taxon>
        <taxon>Actinomycetota</taxon>
        <taxon>Actinomycetes</taxon>
        <taxon>Kitasatosporales</taxon>
        <taxon>Streptomycetaceae</taxon>
        <taxon>Streptomyces</taxon>
    </lineage>
</organism>